<protein>
    <submittedName>
        <fullName evidence="8">Putative MFS family arabinose efflux permease</fullName>
    </submittedName>
</protein>
<keyword evidence="3 6" id="KW-0812">Transmembrane</keyword>
<evidence type="ECO:0000313" key="9">
    <source>
        <dbReference type="Proteomes" id="UP000555407"/>
    </source>
</evidence>
<keyword evidence="4 6" id="KW-1133">Transmembrane helix</keyword>
<name>A0A7X5VHP2_9ACTN</name>
<organism evidence="8 9">
    <name type="scientific">Kribbella shirazensis</name>
    <dbReference type="NCBI Taxonomy" id="1105143"/>
    <lineage>
        <taxon>Bacteria</taxon>
        <taxon>Bacillati</taxon>
        <taxon>Actinomycetota</taxon>
        <taxon>Actinomycetes</taxon>
        <taxon>Propionibacteriales</taxon>
        <taxon>Kribbellaceae</taxon>
        <taxon>Kribbella</taxon>
    </lineage>
</organism>
<feature type="transmembrane region" description="Helical" evidence="6">
    <location>
        <begin position="167"/>
        <end position="189"/>
    </location>
</feature>
<dbReference type="InterPro" id="IPR020846">
    <property type="entry name" value="MFS_dom"/>
</dbReference>
<dbReference type="EMBL" id="JAASRO010000001">
    <property type="protein sequence ID" value="NIK61405.1"/>
    <property type="molecule type" value="Genomic_DNA"/>
</dbReference>
<keyword evidence="5 6" id="KW-0472">Membrane</keyword>
<evidence type="ECO:0000256" key="3">
    <source>
        <dbReference type="ARBA" id="ARBA00022692"/>
    </source>
</evidence>
<keyword evidence="9" id="KW-1185">Reference proteome</keyword>
<proteinExistence type="predicted"/>
<keyword evidence="2" id="KW-1003">Cell membrane</keyword>
<dbReference type="Gene3D" id="1.20.1250.20">
    <property type="entry name" value="MFS general substrate transporter like domains"/>
    <property type="match status" value="2"/>
</dbReference>
<feature type="transmembrane region" description="Helical" evidence="6">
    <location>
        <begin position="214"/>
        <end position="237"/>
    </location>
</feature>
<evidence type="ECO:0000256" key="5">
    <source>
        <dbReference type="ARBA" id="ARBA00023136"/>
    </source>
</evidence>
<comment type="subcellular location">
    <subcellularLocation>
        <location evidence="1">Cell membrane</location>
        <topology evidence="1">Multi-pass membrane protein</topology>
    </subcellularLocation>
</comment>
<dbReference type="InterPro" id="IPR011701">
    <property type="entry name" value="MFS"/>
</dbReference>
<feature type="transmembrane region" description="Helical" evidence="6">
    <location>
        <begin position="81"/>
        <end position="100"/>
    </location>
</feature>
<evidence type="ECO:0000313" key="8">
    <source>
        <dbReference type="EMBL" id="NIK61405.1"/>
    </source>
</evidence>
<feature type="transmembrane region" description="Helical" evidence="6">
    <location>
        <begin position="249"/>
        <end position="268"/>
    </location>
</feature>
<evidence type="ECO:0000259" key="7">
    <source>
        <dbReference type="PROSITE" id="PS50850"/>
    </source>
</evidence>
<dbReference type="Proteomes" id="UP000555407">
    <property type="component" value="Unassembled WGS sequence"/>
</dbReference>
<evidence type="ECO:0000256" key="4">
    <source>
        <dbReference type="ARBA" id="ARBA00022989"/>
    </source>
</evidence>
<feature type="transmembrane region" description="Helical" evidence="6">
    <location>
        <begin position="280"/>
        <end position="296"/>
    </location>
</feature>
<dbReference type="AlphaFoldDB" id="A0A7X5VHP2"/>
<evidence type="ECO:0000256" key="1">
    <source>
        <dbReference type="ARBA" id="ARBA00004651"/>
    </source>
</evidence>
<dbReference type="PANTHER" id="PTHR43124:SF3">
    <property type="entry name" value="CHLORAMPHENICOL EFFLUX PUMP RV0191"/>
    <property type="match status" value="1"/>
</dbReference>
<feature type="transmembrane region" description="Helical" evidence="6">
    <location>
        <begin position="51"/>
        <end position="69"/>
    </location>
</feature>
<dbReference type="PANTHER" id="PTHR43124">
    <property type="entry name" value="PURINE EFFLUX PUMP PBUE"/>
    <property type="match status" value="1"/>
</dbReference>
<evidence type="ECO:0000256" key="6">
    <source>
        <dbReference type="SAM" id="Phobius"/>
    </source>
</evidence>
<dbReference type="GO" id="GO:0005886">
    <property type="term" value="C:plasma membrane"/>
    <property type="evidence" value="ECO:0007669"/>
    <property type="project" value="UniProtKB-SubCell"/>
</dbReference>
<evidence type="ECO:0000256" key="2">
    <source>
        <dbReference type="ARBA" id="ARBA00022475"/>
    </source>
</evidence>
<feature type="transmembrane region" description="Helical" evidence="6">
    <location>
        <begin position="106"/>
        <end position="127"/>
    </location>
</feature>
<feature type="transmembrane region" description="Helical" evidence="6">
    <location>
        <begin position="139"/>
        <end position="161"/>
    </location>
</feature>
<reference evidence="8 9" key="1">
    <citation type="submission" date="2020-03" db="EMBL/GenBank/DDBJ databases">
        <title>Sequencing the genomes of 1000 actinobacteria strains.</title>
        <authorList>
            <person name="Klenk H.-P."/>
        </authorList>
    </citation>
    <scope>NUCLEOTIDE SEQUENCE [LARGE SCALE GENOMIC DNA]</scope>
    <source>
        <strain evidence="8 9">DSM 45490</strain>
    </source>
</reference>
<comment type="caution">
    <text evidence="8">The sequence shown here is derived from an EMBL/GenBank/DDBJ whole genome shotgun (WGS) entry which is preliminary data.</text>
</comment>
<dbReference type="Pfam" id="PF07690">
    <property type="entry name" value="MFS_1"/>
    <property type="match status" value="1"/>
</dbReference>
<gene>
    <name evidence="8" type="ORF">BJY22_007122</name>
</gene>
<accession>A0A7X5VHP2</accession>
<dbReference type="PROSITE" id="PS50850">
    <property type="entry name" value="MFS"/>
    <property type="match status" value="1"/>
</dbReference>
<dbReference type="SUPFAM" id="SSF103473">
    <property type="entry name" value="MFS general substrate transporter"/>
    <property type="match status" value="1"/>
</dbReference>
<feature type="domain" description="Major facilitator superfamily (MFS) profile" evidence="7">
    <location>
        <begin position="15"/>
        <end position="389"/>
    </location>
</feature>
<dbReference type="InterPro" id="IPR036259">
    <property type="entry name" value="MFS_trans_sf"/>
</dbReference>
<dbReference type="GO" id="GO:0022857">
    <property type="term" value="F:transmembrane transporter activity"/>
    <property type="evidence" value="ECO:0007669"/>
    <property type="project" value="InterPro"/>
</dbReference>
<dbReference type="CDD" id="cd17324">
    <property type="entry name" value="MFS_NepI_like"/>
    <property type="match status" value="1"/>
</dbReference>
<feature type="transmembrane region" description="Helical" evidence="6">
    <location>
        <begin position="366"/>
        <end position="387"/>
    </location>
</feature>
<dbReference type="RefSeq" id="WP_167215890.1">
    <property type="nucleotide sequence ID" value="NZ_JAASRO010000001.1"/>
</dbReference>
<dbReference type="InterPro" id="IPR050189">
    <property type="entry name" value="MFS_Efflux_Transporters"/>
</dbReference>
<feature type="transmembrane region" description="Helical" evidence="6">
    <location>
        <begin position="341"/>
        <end position="360"/>
    </location>
</feature>
<sequence length="396" mass="41115">MSTDRVSESSRRRLVLAVLALVSLTIAYSTLAMAPLLVQMADEYDVSVGRAGLATAAYGLPGAVLGVFPGPWSDRYGRKRFLVSGLLVLGFGHLATALAPDLGLMMSARLLTGLGFALAASSVQATIADHFDYAHRGRAVAVVMGAGAVMSFVGVPLSGILADLTTWRVSVGMVGVLAMLAFIVTAAVLPRSRPTAGAVSNWKLYRMVVGRRPLLVLLSVGFVAALQWMIWAAYVVVFFQVTFGLSQSAASLASVTSGLGALIGSQFAGWLGDRVGHRRVLGVALAVASAVSFALTSAPVGLVAAALLNSVLAGTVGARNVTHTALLTEELPSARATVMSIWASMTAASVLLGSTIGGLILDAFGFWLLGPCCCALSTLSAVALRWYRQDQSAERS</sequence>